<keyword evidence="3" id="KW-1185">Reference proteome</keyword>
<sequence length="147" mass="16345">METPRSVRRVWRVRWWVRLIAVAVPLLTLPSVLRPLLLDGDGSDGVPLSEQVLSVALYAVLVLLAWAAFRSRVELADGQVAVVNPWGTRRFPAAEVAEVLPGVYGLEFHFTEARPVVGFAVHTPRFQLGQEPRWVDIARSVTGREPA</sequence>
<organism evidence="2 3">
    <name type="scientific">Actinokineospora iranica</name>
    <dbReference type="NCBI Taxonomy" id="1271860"/>
    <lineage>
        <taxon>Bacteria</taxon>
        <taxon>Bacillati</taxon>
        <taxon>Actinomycetota</taxon>
        <taxon>Actinomycetes</taxon>
        <taxon>Pseudonocardiales</taxon>
        <taxon>Pseudonocardiaceae</taxon>
        <taxon>Actinokineospora</taxon>
    </lineage>
</organism>
<evidence type="ECO:0008006" key="4">
    <source>
        <dbReference type="Google" id="ProtNLM"/>
    </source>
</evidence>
<dbReference type="RefSeq" id="WP_139190974.1">
    <property type="nucleotide sequence ID" value="NZ_FMZZ01000015.1"/>
</dbReference>
<dbReference type="OrthoDB" id="5195056at2"/>
<keyword evidence="1" id="KW-1133">Transmembrane helix</keyword>
<proteinExistence type="predicted"/>
<dbReference type="Proteomes" id="UP000199501">
    <property type="component" value="Unassembled WGS sequence"/>
</dbReference>
<dbReference type="AlphaFoldDB" id="A0A1G6WKC3"/>
<evidence type="ECO:0000256" key="1">
    <source>
        <dbReference type="SAM" id="Phobius"/>
    </source>
</evidence>
<dbReference type="STRING" id="1271860.SAMN05216174_11519"/>
<feature type="transmembrane region" description="Helical" evidence="1">
    <location>
        <begin position="15"/>
        <end position="32"/>
    </location>
</feature>
<evidence type="ECO:0000313" key="3">
    <source>
        <dbReference type="Proteomes" id="UP000199501"/>
    </source>
</evidence>
<gene>
    <name evidence="2" type="ORF">SAMN05216174_11519</name>
</gene>
<keyword evidence="1" id="KW-0812">Transmembrane</keyword>
<keyword evidence="1" id="KW-0472">Membrane</keyword>
<dbReference type="EMBL" id="FMZZ01000015">
    <property type="protein sequence ID" value="SDD65526.1"/>
    <property type="molecule type" value="Genomic_DNA"/>
</dbReference>
<reference evidence="3" key="1">
    <citation type="submission" date="2016-10" db="EMBL/GenBank/DDBJ databases">
        <authorList>
            <person name="Varghese N."/>
            <person name="Submissions S."/>
        </authorList>
    </citation>
    <scope>NUCLEOTIDE SEQUENCE [LARGE SCALE GENOMIC DNA]</scope>
    <source>
        <strain evidence="3">IBRC-M 10403</strain>
    </source>
</reference>
<accession>A0A1G6WKC3</accession>
<protein>
    <recommendedName>
        <fullName evidence="4">PH domain-containing protein</fullName>
    </recommendedName>
</protein>
<evidence type="ECO:0000313" key="2">
    <source>
        <dbReference type="EMBL" id="SDD65526.1"/>
    </source>
</evidence>
<feature type="transmembrane region" description="Helical" evidence="1">
    <location>
        <begin position="52"/>
        <end position="69"/>
    </location>
</feature>
<name>A0A1G6WKC3_9PSEU</name>